<dbReference type="InterPro" id="IPR007863">
    <property type="entry name" value="Peptidase_M16_C"/>
</dbReference>
<dbReference type="AlphaFoldDB" id="A0A3G9FTC9"/>
<organism evidence="5 6">
    <name type="scientific">Acinetobacter ursingii</name>
    <dbReference type="NCBI Taxonomy" id="108980"/>
    <lineage>
        <taxon>Bacteria</taxon>
        <taxon>Pseudomonadati</taxon>
        <taxon>Pseudomonadota</taxon>
        <taxon>Gammaproteobacteria</taxon>
        <taxon>Moraxellales</taxon>
        <taxon>Moraxellaceae</taxon>
        <taxon>Acinetobacter</taxon>
    </lineage>
</organism>
<evidence type="ECO:0000256" key="1">
    <source>
        <dbReference type="SAM" id="MobiDB-lite"/>
    </source>
</evidence>
<dbReference type="PANTHER" id="PTHR11851:SF224">
    <property type="entry name" value="PROCESSING PROTEASE"/>
    <property type="match status" value="1"/>
</dbReference>
<dbReference type="GO" id="GO:0046872">
    <property type="term" value="F:metal ion binding"/>
    <property type="evidence" value="ECO:0007669"/>
    <property type="project" value="InterPro"/>
</dbReference>
<protein>
    <submittedName>
        <fullName evidence="5">Insulinase family protein</fullName>
    </submittedName>
</protein>
<gene>
    <name evidence="5" type="ORF">LSO58_09970</name>
</gene>
<dbReference type="Pfam" id="PF00675">
    <property type="entry name" value="Peptidase_M16"/>
    <property type="match status" value="1"/>
</dbReference>
<dbReference type="InterPro" id="IPR011249">
    <property type="entry name" value="Metalloenz_LuxS/M16"/>
</dbReference>
<sequence>MNNTLLMLMLTSLLSSPAFADIVDQSVAEQDDPSQLKSISQLSSLKNISKSTAEQAPYVHDLKNANQVRTLFVESQALPIVDIQLTFNAGSAQDERIGKGLFGIANMAANLMTEGTENYTAAQIANTFEQLGAQFSVKAYRDMFVVRLRVMSDPQKMQSAINLMLEVLNHATFNPSSLNLIYSNTQVGQRQLQENPNRLIDIKLYRTLYGTHPYAEPITGTHASIRKITPALLKQFRQELLVAQNMNIAMTGQLTTQQASDLSIKIIQSLPQGHAAPPLVQPKLQQGFNIQHIPYQSTQSYVTMGHVGVSRNDPDQLALELANQMLGGSGFNSLLMKELRVKRGYTYGAYSTFSFTQTSGIFTLNYSTQQDQLMDSIQVAHQTLLDFVKQPIDKKQLEETRSGMLLAFPMTYSSNANINAQLGSIGFYGLPSDYLSKYPEQLRKLTAQDVQRAIRTHIHPDHLTVIVASEKLDKEQLLKDLQNHLEPIKPVQIDPQIIHPLKPSQDSDEPLHSQTDTPASI</sequence>
<feature type="domain" description="Peptidase M16 N-terminal" evidence="3">
    <location>
        <begin position="77"/>
        <end position="221"/>
    </location>
</feature>
<dbReference type="Gene3D" id="3.30.830.10">
    <property type="entry name" value="Metalloenzyme, LuxS/M16 peptidase-like"/>
    <property type="match status" value="2"/>
</dbReference>
<dbReference type="SUPFAM" id="SSF63411">
    <property type="entry name" value="LuxS/MPP-like metallohydrolase"/>
    <property type="match status" value="2"/>
</dbReference>
<dbReference type="PANTHER" id="PTHR11851">
    <property type="entry name" value="METALLOPROTEASE"/>
    <property type="match status" value="1"/>
</dbReference>
<name>A0A3G9FTC9_9GAMM</name>
<feature type="signal peptide" evidence="2">
    <location>
        <begin position="1"/>
        <end position="20"/>
    </location>
</feature>
<dbReference type="InterPro" id="IPR050361">
    <property type="entry name" value="MPP/UQCRC_Complex"/>
</dbReference>
<dbReference type="Proteomes" id="UP001164081">
    <property type="component" value="Chromosome"/>
</dbReference>
<feature type="domain" description="Peptidase M16 C-terminal" evidence="4">
    <location>
        <begin position="227"/>
        <end position="403"/>
    </location>
</feature>
<evidence type="ECO:0000259" key="3">
    <source>
        <dbReference type="Pfam" id="PF00675"/>
    </source>
</evidence>
<feature type="compositionally biased region" description="Polar residues" evidence="1">
    <location>
        <begin position="512"/>
        <end position="521"/>
    </location>
</feature>
<evidence type="ECO:0000256" key="2">
    <source>
        <dbReference type="SAM" id="SignalP"/>
    </source>
</evidence>
<dbReference type="RefSeq" id="WP_004989302.1">
    <property type="nucleotide sequence ID" value="NZ_AP018824.1"/>
</dbReference>
<reference evidence="5" key="1">
    <citation type="journal article" date="2022" name="J Glob Antimicrob Resist">
        <title>Comparative analysis of IMP-4- and OXA-58-containing plasmids of three carbapenemase-producing Acinetobacter ursingii strains in the Netherlands.</title>
        <authorList>
            <person name="Hendrickx A.P.A."/>
            <person name="Schade R.P."/>
            <person name="Landman F."/>
            <person name="Bosch T."/>
            <person name="Schouls L.M."/>
            <person name="van Dijk K."/>
        </authorList>
    </citation>
    <scope>NUCLEOTIDE SEQUENCE</scope>
    <source>
        <strain evidence="5">RIVM_C010761</strain>
    </source>
</reference>
<dbReference type="InterPro" id="IPR011765">
    <property type="entry name" value="Pept_M16_N"/>
</dbReference>
<proteinExistence type="predicted"/>
<dbReference type="EMBL" id="CP089044">
    <property type="protein sequence ID" value="UYF74203.1"/>
    <property type="molecule type" value="Genomic_DNA"/>
</dbReference>
<feature type="region of interest" description="Disordered" evidence="1">
    <location>
        <begin position="499"/>
        <end position="521"/>
    </location>
</feature>
<feature type="chain" id="PRO_5043769690" evidence="2">
    <location>
        <begin position="21"/>
        <end position="521"/>
    </location>
</feature>
<dbReference type="Pfam" id="PF05193">
    <property type="entry name" value="Peptidase_M16_C"/>
    <property type="match status" value="1"/>
</dbReference>
<accession>A0A3G9FTC9</accession>
<evidence type="ECO:0000313" key="6">
    <source>
        <dbReference type="Proteomes" id="UP001164081"/>
    </source>
</evidence>
<evidence type="ECO:0000313" key="5">
    <source>
        <dbReference type="EMBL" id="UYF74203.1"/>
    </source>
</evidence>
<keyword evidence="2" id="KW-0732">Signal</keyword>
<evidence type="ECO:0000259" key="4">
    <source>
        <dbReference type="Pfam" id="PF05193"/>
    </source>
</evidence>